<gene>
    <name evidence="2" type="ORF">H1R20_g13523</name>
</gene>
<feature type="transmembrane region" description="Helical" evidence="1">
    <location>
        <begin position="37"/>
        <end position="57"/>
    </location>
</feature>
<dbReference type="Proteomes" id="UP001140091">
    <property type="component" value="Unassembled WGS sequence"/>
</dbReference>
<proteinExistence type="predicted"/>
<feature type="transmembrane region" description="Helical" evidence="1">
    <location>
        <begin position="311"/>
        <end position="329"/>
    </location>
</feature>
<reference evidence="2" key="1">
    <citation type="submission" date="2022-06" db="EMBL/GenBank/DDBJ databases">
        <title>Genome Sequence of Candolleomyces eurysporus.</title>
        <authorList>
            <person name="Buettner E."/>
        </authorList>
    </citation>
    <scope>NUCLEOTIDE SEQUENCE</scope>
    <source>
        <strain evidence="2">VTCC 930004</strain>
    </source>
</reference>
<dbReference type="AlphaFoldDB" id="A0A9W8MBC4"/>
<evidence type="ECO:0000313" key="3">
    <source>
        <dbReference type="Proteomes" id="UP001140091"/>
    </source>
</evidence>
<evidence type="ECO:0000313" key="2">
    <source>
        <dbReference type="EMBL" id="KAJ2923572.1"/>
    </source>
</evidence>
<feature type="transmembrane region" description="Helical" evidence="1">
    <location>
        <begin position="217"/>
        <end position="237"/>
    </location>
</feature>
<dbReference type="EMBL" id="JANBPK010001314">
    <property type="protein sequence ID" value="KAJ2923572.1"/>
    <property type="molecule type" value="Genomic_DNA"/>
</dbReference>
<accession>A0A9W8MBC4</accession>
<organism evidence="2 3">
    <name type="scientific">Candolleomyces eurysporus</name>
    <dbReference type="NCBI Taxonomy" id="2828524"/>
    <lineage>
        <taxon>Eukaryota</taxon>
        <taxon>Fungi</taxon>
        <taxon>Dikarya</taxon>
        <taxon>Basidiomycota</taxon>
        <taxon>Agaricomycotina</taxon>
        <taxon>Agaricomycetes</taxon>
        <taxon>Agaricomycetidae</taxon>
        <taxon>Agaricales</taxon>
        <taxon>Agaricineae</taxon>
        <taxon>Psathyrellaceae</taxon>
        <taxon>Candolleomyces</taxon>
    </lineage>
</organism>
<feature type="transmembrane region" description="Helical" evidence="1">
    <location>
        <begin position="174"/>
        <end position="197"/>
    </location>
</feature>
<feature type="transmembrane region" description="Helical" evidence="1">
    <location>
        <begin position="69"/>
        <end position="90"/>
    </location>
</feature>
<feature type="transmembrane region" description="Helical" evidence="1">
    <location>
        <begin position="270"/>
        <end position="291"/>
    </location>
</feature>
<evidence type="ECO:0000256" key="1">
    <source>
        <dbReference type="SAM" id="Phobius"/>
    </source>
</evidence>
<feature type="transmembrane region" description="Helical" evidence="1">
    <location>
        <begin position="140"/>
        <end position="162"/>
    </location>
</feature>
<keyword evidence="1" id="KW-1133">Transmembrane helix</keyword>
<keyword evidence="1" id="KW-0472">Membrane</keyword>
<keyword evidence="3" id="KW-1185">Reference proteome</keyword>
<comment type="caution">
    <text evidence="2">The sequence shown here is derived from an EMBL/GenBank/DDBJ whole genome shotgun (WGS) entry which is preliminary data.</text>
</comment>
<keyword evidence="1" id="KW-0812">Transmembrane</keyword>
<name>A0A9W8MBC4_9AGAR</name>
<sequence length="373" mass="41373">MASLTPFSWSLKSSSYWLDVGAQSPGSEVVTDIVKCILLSMFTAILAGKSVAILKLLCQRRSQGGKRDAGVYAITSLLLSALFIIGTILYCTKFLLALKKAMCAMATWDPAQTGADQISDWIKCNGVLQNHYLHDTVDNVLGLVFALNAQIILSIVNSVFVYRVRKVFSDMWMVYVPVAALYVLWVVISFVEIYSTLRLDWSVPDYPRLFQLTTKELLHFLVALSFIFNLLVTVAIATRRFLRLRGKSTIPEGASFSLDSNKSLGYNKAMILLVDAALPVTLCSFAIVIAYSRAVSTYSAAASRFQGIFTIFWLVFNAMAPHLIAIHNLRAEAKEFAKKTETFLVEKLRDSSLNMDVVAVKTLAYSKDEPAPV</sequence>
<feature type="non-terminal residue" evidence="2">
    <location>
        <position position="373"/>
    </location>
</feature>
<protein>
    <submittedName>
        <fullName evidence="2">Uncharacterized protein</fullName>
    </submittedName>
</protein>